<dbReference type="OrthoDB" id="8965954at2"/>
<evidence type="ECO:0000259" key="2">
    <source>
        <dbReference type="Pfam" id="PF13239"/>
    </source>
</evidence>
<name>A0A5M9WW29_PAEAM</name>
<keyword evidence="1" id="KW-0472">Membrane</keyword>
<feature type="transmembrane region" description="Helical" evidence="1">
    <location>
        <begin position="23"/>
        <end position="44"/>
    </location>
</feature>
<organism evidence="3 4">
    <name type="scientific">Paenibacillus amylolyticus</name>
    <dbReference type="NCBI Taxonomy" id="1451"/>
    <lineage>
        <taxon>Bacteria</taxon>
        <taxon>Bacillati</taxon>
        <taxon>Bacillota</taxon>
        <taxon>Bacilli</taxon>
        <taxon>Bacillales</taxon>
        <taxon>Paenibacillaceae</taxon>
        <taxon>Paenibacillus</taxon>
    </lineage>
</organism>
<protein>
    <submittedName>
        <fullName evidence="3">2TM domain-containing protein</fullName>
    </submittedName>
</protein>
<evidence type="ECO:0000313" key="3">
    <source>
        <dbReference type="EMBL" id="KAA8785742.1"/>
    </source>
</evidence>
<evidence type="ECO:0000256" key="1">
    <source>
        <dbReference type="SAM" id="Phobius"/>
    </source>
</evidence>
<dbReference type="EMBL" id="RIAS01000010">
    <property type="protein sequence ID" value="KAA8785742.1"/>
    <property type="molecule type" value="Genomic_DNA"/>
</dbReference>
<gene>
    <name evidence="3" type="ORF">EC604_18075</name>
</gene>
<reference evidence="3 4" key="1">
    <citation type="journal article" date="2019" name="J. Ind. Microbiol. Biotechnol.">
        <title>Paenibacillus amylolyticus 27C64 has a diverse set of carbohydrate-active enzymes and complete pectin deconstruction system.</title>
        <authorList>
            <person name="Keggi C."/>
            <person name="Doran-Peterson J."/>
        </authorList>
    </citation>
    <scope>NUCLEOTIDE SEQUENCE [LARGE SCALE GENOMIC DNA]</scope>
    <source>
        <strain evidence="3 4">27C64</strain>
    </source>
</reference>
<comment type="caution">
    <text evidence="3">The sequence shown here is derived from an EMBL/GenBank/DDBJ whole genome shotgun (WGS) entry which is preliminary data.</text>
</comment>
<dbReference type="Proteomes" id="UP000323664">
    <property type="component" value="Unassembled WGS sequence"/>
</dbReference>
<feature type="domain" description="2TM" evidence="2">
    <location>
        <begin position="11"/>
        <end position="90"/>
    </location>
</feature>
<sequence length="92" mass="10766">MTLEKNNEEYEQALKRVKALKDFYIHLVVYILVNTGLIIYNLVFYPDSIWFIYTLLGWGIGVIAHGFTVWGGGSIFGAEWEKKKIEKYMNKK</sequence>
<evidence type="ECO:0000313" key="4">
    <source>
        <dbReference type="Proteomes" id="UP000323664"/>
    </source>
</evidence>
<dbReference type="RefSeq" id="WP_123065505.1">
    <property type="nucleotide sequence ID" value="NZ_RIAS01000010.1"/>
</dbReference>
<keyword evidence="1" id="KW-0812">Transmembrane</keyword>
<accession>A0A5M9WW29</accession>
<dbReference type="Pfam" id="PF13239">
    <property type="entry name" value="2TM"/>
    <property type="match status" value="1"/>
</dbReference>
<keyword evidence="1" id="KW-1133">Transmembrane helix</keyword>
<dbReference type="AlphaFoldDB" id="A0A5M9WW29"/>
<proteinExistence type="predicted"/>
<dbReference type="InterPro" id="IPR025698">
    <property type="entry name" value="2TM_dom"/>
</dbReference>
<feature type="transmembrane region" description="Helical" evidence="1">
    <location>
        <begin position="50"/>
        <end position="78"/>
    </location>
</feature>